<dbReference type="InParanoid" id="A0A2T2ZWK6"/>
<evidence type="ECO:0000313" key="3">
    <source>
        <dbReference type="Proteomes" id="UP000241462"/>
    </source>
</evidence>
<dbReference type="InterPro" id="IPR012338">
    <property type="entry name" value="Beta-lactam/transpept-like"/>
</dbReference>
<dbReference type="Proteomes" id="UP000241462">
    <property type="component" value="Unassembled WGS sequence"/>
</dbReference>
<keyword evidence="3" id="KW-1185">Reference proteome</keyword>
<dbReference type="Pfam" id="PF00144">
    <property type="entry name" value="Beta-lactamase"/>
    <property type="match status" value="1"/>
</dbReference>
<evidence type="ECO:0000259" key="1">
    <source>
        <dbReference type="Pfam" id="PF00144"/>
    </source>
</evidence>
<proteinExistence type="predicted"/>
<dbReference type="SUPFAM" id="SSF56601">
    <property type="entry name" value="beta-lactamase/transpeptidase-like"/>
    <property type="match status" value="1"/>
</dbReference>
<gene>
    <name evidence="2" type="ORF">BD289DRAFT_443776</name>
</gene>
<sequence>MSPQDMLTQDLVNLLTPLTFRDDSSKSFDPASWYNTPGVSVAVAQTKTTKSSSSNSNSSAPSVSAFDTCHTATWGVKELNPLTNPVDTDTLFQACSVSKAFQSLAVLHYVSEGVITSLDDPIKLYLSETVYLALIDTAAARGASYELSTQLTDNITITQLLAHVAGTTGSGYWGYPISPEQPVVTSTQVLLGGFCNKANSPPVYINGLPGVQYAYSGGGSTILQAMLENIETRRAQSSNDAEDKALPYAALMKAKVLDPLGMTRSLYCDAAPLADTERNYARGYPNGHVALATGEYNVHPEQGAAGLWTTPADLVKGMTGFAHTLLGTKDAITLADGKPWIRRQVAQEILRKREELAHGASAYYCGFNIAFFDIDTVGGGGGGGGDDDDDDDQGNIGMMEKDKGLVRISHAGGNWGYRCWAAAVFPYSSSDKEASKSNADDEIIITAHAIVTNSDCGGEIIAPTMHAVSQQFDAPLDSGKLGAGLPFTEFPPAVALDPRPKLLLDDAVAAAAGESAKKLSWDAYEGPWQMKGRSAGSRLVVVTGPEGKLAVRTSYLGDVEVPLYAVAQRGTGGREDGKGTIAGFTRLRVGPLDVVLEFGWRVGTGQEEEKRETEVLLTMYTGGARIECIKV</sequence>
<reference evidence="2 3" key="1">
    <citation type="journal article" date="2018" name="Mycol. Prog.">
        <title>Coniella lustricola, a new species from submerged detritus.</title>
        <authorList>
            <person name="Raudabaugh D.B."/>
            <person name="Iturriaga T."/>
            <person name="Carver A."/>
            <person name="Mondo S."/>
            <person name="Pangilinan J."/>
            <person name="Lipzen A."/>
            <person name="He G."/>
            <person name="Amirebrahimi M."/>
            <person name="Grigoriev I.V."/>
            <person name="Miller A.N."/>
        </authorList>
    </citation>
    <scope>NUCLEOTIDE SEQUENCE [LARGE SCALE GENOMIC DNA]</scope>
    <source>
        <strain evidence="2 3">B22-T-1</strain>
    </source>
</reference>
<dbReference type="STRING" id="2025994.A0A2T2ZWK6"/>
<dbReference type="EMBL" id="KZ678602">
    <property type="protein sequence ID" value="PSR78519.1"/>
    <property type="molecule type" value="Genomic_DNA"/>
</dbReference>
<name>A0A2T2ZWK6_9PEZI</name>
<dbReference type="InterPro" id="IPR050789">
    <property type="entry name" value="Diverse_Enzym_Activities"/>
</dbReference>
<protein>
    <submittedName>
        <fullName evidence="2">Beta-lactamase/transpeptidase-like protein</fullName>
    </submittedName>
</protein>
<evidence type="ECO:0000313" key="2">
    <source>
        <dbReference type="EMBL" id="PSR78519.1"/>
    </source>
</evidence>
<dbReference type="AlphaFoldDB" id="A0A2T2ZWK6"/>
<dbReference type="InterPro" id="IPR001466">
    <property type="entry name" value="Beta-lactam-related"/>
</dbReference>
<dbReference type="PANTHER" id="PTHR43283">
    <property type="entry name" value="BETA-LACTAMASE-RELATED"/>
    <property type="match status" value="1"/>
</dbReference>
<dbReference type="OrthoDB" id="6220758at2759"/>
<accession>A0A2T2ZWK6</accession>
<feature type="domain" description="Beta-lactamase-related" evidence="1">
    <location>
        <begin position="34"/>
        <end position="352"/>
    </location>
</feature>
<dbReference type="Gene3D" id="3.40.710.10">
    <property type="entry name" value="DD-peptidase/beta-lactamase superfamily"/>
    <property type="match status" value="1"/>
</dbReference>
<organism evidence="2 3">
    <name type="scientific">Coniella lustricola</name>
    <dbReference type="NCBI Taxonomy" id="2025994"/>
    <lineage>
        <taxon>Eukaryota</taxon>
        <taxon>Fungi</taxon>
        <taxon>Dikarya</taxon>
        <taxon>Ascomycota</taxon>
        <taxon>Pezizomycotina</taxon>
        <taxon>Sordariomycetes</taxon>
        <taxon>Sordariomycetidae</taxon>
        <taxon>Diaporthales</taxon>
        <taxon>Schizoparmaceae</taxon>
        <taxon>Coniella</taxon>
    </lineage>
</organism>